<accession>A0A1C7D7Y2</accession>
<dbReference type="AlphaFoldDB" id="A0A1C7D7Y2"/>
<dbReference type="EMBL" id="CP016545">
    <property type="protein sequence ID" value="ANU07589.1"/>
    <property type="molecule type" value="Genomic_DNA"/>
</dbReference>
<dbReference type="GO" id="GO:0006302">
    <property type="term" value="P:double-strand break repair"/>
    <property type="evidence" value="ECO:0007669"/>
    <property type="project" value="TreeGrafter"/>
</dbReference>
<dbReference type="PANTHER" id="PTHR33991">
    <property type="entry name" value="DNA REPAIR PROTEIN RECO"/>
    <property type="match status" value="1"/>
</dbReference>
<name>A0A1C7D7Y2_9SPHN</name>
<dbReference type="PANTHER" id="PTHR33991:SF1">
    <property type="entry name" value="DNA REPAIR PROTEIN RECO"/>
    <property type="match status" value="1"/>
</dbReference>
<dbReference type="RefSeq" id="WP_067786926.1">
    <property type="nucleotide sequence ID" value="NZ_CP016545.1"/>
</dbReference>
<keyword evidence="1" id="KW-0227">DNA damage</keyword>
<organism evidence="5 6">
    <name type="scientific">Paraurantiacibacter namhicola</name>
    <dbReference type="NCBI Taxonomy" id="645517"/>
    <lineage>
        <taxon>Bacteria</taxon>
        <taxon>Pseudomonadati</taxon>
        <taxon>Pseudomonadota</taxon>
        <taxon>Alphaproteobacteria</taxon>
        <taxon>Sphingomonadales</taxon>
        <taxon>Erythrobacteraceae</taxon>
        <taxon>Paraurantiacibacter</taxon>
    </lineage>
</organism>
<dbReference type="Pfam" id="PF11967">
    <property type="entry name" value="RecO_N"/>
    <property type="match status" value="1"/>
</dbReference>
<evidence type="ECO:0000256" key="3">
    <source>
        <dbReference type="ARBA" id="ARBA00023204"/>
    </source>
</evidence>
<dbReference type="STRING" id="645517.A6F65_01283"/>
<dbReference type="InterPro" id="IPR012340">
    <property type="entry name" value="NA-bd_OB-fold"/>
</dbReference>
<dbReference type="Gene3D" id="2.40.50.140">
    <property type="entry name" value="Nucleic acid-binding proteins"/>
    <property type="match status" value="1"/>
</dbReference>
<evidence type="ECO:0000256" key="1">
    <source>
        <dbReference type="ARBA" id="ARBA00022763"/>
    </source>
</evidence>
<dbReference type="GO" id="GO:0006310">
    <property type="term" value="P:DNA recombination"/>
    <property type="evidence" value="ECO:0007669"/>
    <property type="project" value="UniProtKB-KW"/>
</dbReference>
<dbReference type="OrthoDB" id="9804792at2"/>
<evidence type="ECO:0000313" key="6">
    <source>
        <dbReference type="Proteomes" id="UP000092698"/>
    </source>
</evidence>
<gene>
    <name evidence="5" type="ORF">A6F65_01283</name>
</gene>
<evidence type="ECO:0000313" key="5">
    <source>
        <dbReference type="EMBL" id="ANU07589.1"/>
    </source>
</evidence>
<dbReference type="InterPro" id="IPR022572">
    <property type="entry name" value="DNA_rep/recomb_RecO_N"/>
</dbReference>
<dbReference type="Proteomes" id="UP000092698">
    <property type="component" value="Chromosome"/>
</dbReference>
<evidence type="ECO:0000256" key="2">
    <source>
        <dbReference type="ARBA" id="ARBA00023172"/>
    </source>
</evidence>
<reference evidence="5 6" key="1">
    <citation type="submission" date="2016-07" db="EMBL/GenBank/DDBJ databases">
        <title>Complete genome sequence of Altererythrobacter namhicola JCM 16345T, containing esterase-encoding genes.</title>
        <authorList>
            <person name="Cheng H."/>
            <person name="Wu Y.-H."/>
            <person name="Jian S.-L."/>
            <person name="Huo Y.-Y."/>
            <person name="Wang C.-S."/>
            <person name="Xu X.-W."/>
        </authorList>
    </citation>
    <scope>NUCLEOTIDE SEQUENCE [LARGE SCALE GENOMIC DNA]</scope>
    <source>
        <strain evidence="5 6">JCM 16345</strain>
    </source>
</reference>
<keyword evidence="3" id="KW-0234">DNA repair</keyword>
<protein>
    <submittedName>
        <fullName evidence="5">DNA repair protein RecO</fullName>
    </submittedName>
</protein>
<dbReference type="GO" id="GO:0043590">
    <property type="term" value="C:bacterial nucleoid"/>
    <property type="evidence" value="ECO:0007669"/>
    <property type="project" value="TreeGrafter"/>
</dbReference>
<dbReference type="KEGG" id="anh:A6F65_01283"/>
<keyword evidence="6" id="KW-1185">Reference proteome</keyword>
<feature type="domain" description="DNA replication/recombination mediator RecO N-terminal" evidence="4">
    <location>
        <begin position="1"/>
        <end position="75"/>
    </location>
</feature>
<dbReference type="PATRIC" id="fig|645517.4.peg.1275"/>
<dbReference type="InterPro" id="IPR003717">
    <property type="entry name" value="RecO"/>
</dbReference>
<sequence length="198" mass="21268">MHLRAPAILIAARPHGETAVIARLLTEAEGVVAAYVAGGRGRQLRPVVIPGNVVDADIRSKSDTQLPFARIELVESRGPFLTEPLPAAAIGWACALTTAALPERQEFPALHDALGALLTAICHAPSARGWVGALLAYEILLLRELGYGEGVKPAGELPQLLEAMDRLAVPLDRYLLAERRADIMAARQRLRQLLGRIA</sequence>
<evidence type="ECO:0000259" key="4">
    <source>
        <dbReference type="Pfam" id="PF11967"/>
    </source>
</evidence>
<proteinExistence type="predicted"/>
<keyword evidence="2" id="KW-0233">DNA recombination</keyword>
<dbReference type="Pfam" id="PF02565">
    <property type="entry name" value="RecO_C"/>
    <property type="match status" value="1"/>
</dbReference>